<dbReference type="RefSeq" id="WP_092438479.1">
    <property type="nucleotide sequence ID" value="NZ_FMYP01000033.1"/>
</dbReference>
<keyword evidence="3" id="KW-0479">Metal-binding</keyword>
<name>A0A1G6LZH0_9BACT</name>
<dbReference type="InterPro" id="IPR034405">
    <property type="entry name" value="F420"/>
</dbReference>
<evidence type="ECO:0000256" key="3">
    <source>
        <dbReference type="ARBA" id="ARBA00022723"/>
    </source>
</evidence>
<feature type="binding site" evidence="7">
    <location>
        <position position="295"/>
    </location>
    <ligand>
        <name>(3R)-3-methyl-D-ornithine</name>
        <dbReference type="ChEBI" id="CHEBI:64642"/>
    </ligand>
</feature>
<feature type="binding site" evidence="7">
    <location>
        <position position="317"/>
    </location>
    <ligand>
        <name>(3R)-3-methyl-D-ornithine</name>
        <dbReference type="ChEBI" id="CHEBI:64642"/>
    </ligand>
</feature>
<organism evidence="9 10">
    <name type="scientific">Williamwhitmania taraxaci</name>
    <dbReference type="NCBI Taxonomy" id="1640674"/>
    <lineage>
        <taxon>Bacteria</taxon>
        <taxon>Pseudomonadati</taxon>
        <taxon>Bacteroidota</taxon>
        <taxon>Bacteroidia</taxon>
        <taxon>Bacteroidales</taxon>
        <taxon>Williamwhitmaniaceae</taxon>
        <taxon>Williamwhitmania</taxon>
    </lineage>
</organism>
<dbReference type="InterPro" id="IPR013785">
    <property type="entry name" value="Aldolase_TIM"/>
</dbReference>
<dbReference type="Pfam" id="PF04055">
    <property type="entry name" value="Radical_SAM"/>
    <property type="match status" value="1"/>
</dbReference>
<feature type="domain" description="Radical SAM core" evidence="8">
    <location>
        <begin position="49"/>
        <end position="288"/>
    </location>
</feature>
<feature type="binding site" evidence="7">
    <location>
        <position position="69"/>
    </location>
    <ligand>
        <name>S-adenosyl-L-methionine</name>
        <dbReference type="ChEBI" id="CHEBI:59789"/>
    </ligand>
</feature>
<evidence type="ECO:0000313" key="9">
    <source>
        <dbReference type="EMBL" id="SDC48611.1"/>
    </source>
</evidence>
<dbReference type="EMBL" id="FMYP01000033">
    <property type="protein sequence ID" value="SDC48611.1"/>
    <property type="molecule type" value="Genomic_DNA"/>
</dbReference>
<evidence type="ECO:0000313" key="10">
    <source>
        <dbReference type="Proteomes" id="UP000199452"/>
    </source>
</evidence>
<evidence type="ECO:0000256" key="4">
    <source>
        <dbReference type="ARBA" id="ARBA00023004"/>
    </source>
</evidence>
<dbReference type="SFLD" id="SFLDG01389">
    <property type="entry name" value="menaquinone_synthsis_involved"/>
    <property type="match status" value="1"/>
</dbReference>
<dbReference type="PANTHER" id="PTHR43076">
    <property type="entry name" value="FO SYNTHASE (COFH)"/>
    <property type="match status" value="1"/>
</dbReference>
<dbReference type="Gene3D" id="3.20.20.70">
    <property type="entry name" value="Aldolase class I"/>
    <property type="match status" value="1"/>
</dbReference>
<dbReference type="AlphaFoldDB" id="A0A1G6LZH0"/>
<dbReference type="InterPro" id="IPR020050">
    <property type="entry name" value="FO_synthase_su2"/>
</dbReference>
<dbReference type="PROSITE" id="PS51918">
    <property type="entry name" value="RADICAL_SAM"/>
    <property type="match status" value="1"/>
</dbReference>
<dbReference type="SUPFAM" id="SSF102114">
    <property type="entry name" value="Radical SAM enzymes"/>
    <property type="match status" value="1"/>
</dbReference>
<comment type="cofactor">
    <cofactor evidence="6">
        <name>[4Fe-4S] cluster</name>
        <dbReference type="ChEBI" id="CHEBI:49883"/>
    </cofactor>
    <text evidence="6">Binds 1 [4Fe-4S] cluster. The cluster is coordinated with 3 cysteines and an exchangeable S-adenosyl-L-methionine.</text>
</comment>
<evidence type="ECO:0000256" key="2">
    <source>
        <dbReference type="ARBA" id="ARBA00022691"/>
    </source>
</evidence>
<protein>
    <submittedName>
        <fullName evidence="9">De-hypoxanthine futalosine cyclase</fullName>
    </submittedName>
</protein>
<feature type="binding site" evidence="6">
    <location>
        <position position="63"/>
    </location>
    <ligand>
        <name>[4Fe-4S] cluster</name>
        <dbReference type="ChEBI" id="CHEBI:49883"/>
        <note>4Fe-4S-S-AdoMet</note>
    </ligand>
</feature>
<evidence type="ECO:0000256" key="1">
    <source>
        <dbReference type="ARBA" id="ARBA00022485"/>
    </source>
</evidence>
<feature type="binding site" evidence="6">
    <location>
        <position position="67"/>
    </location>
    <ligand>
        <name>[4Fe-4S] cluster</name>
        <dbReference type="ChEBI" id="CHEBI:49883"/>
        <note>4Fe-4S-S-AdoMet</note>
    </ligand>
</feature>
<dbReference type="NCBIfam" id="TIGR00423">
    <property type="entry name" value="CofH family radical SAM protein"/>
    <property type="match status" value="1"/>
</dbReference>
<dbReference type="SFLD" id="SFLDS00029">
    <property type="entry name" value="Radical_SAM"/>
    <property type="match status" value="1"/>
</dbReference>
<keyword evidence="4 6" id="KW-0408">Iron</keyword>
<dbReference type="GO" id="GO:0016765">
    <property type="term" value="F:transferase activity, transferring alkyl or aryl (other than methyl) groups"/>
    <property type="evidence" value="ECO:0007669"/>
    <property type="project" value="InterPro"/>
</dbReference>
<dbReference type="GO" id="GO:0046872">
    <property type="term" value="F:metal ion binding"/>
    <property type="evidence" value="ECO:0007669"/>
    <property type="project" value="UniProtKB-KW"/>
</dbReference>
<dbReference type="GO" id="GO:0051539">
    <property type="term" value="F:4 iron, 4 sulfur cluster binding"/>
    <property type="evidence" value="ECO:0007669"/>
    <property type="project" value="UniProtKB-KW"/>
</dbReference>
<dbReference type="Proteomes" id="UP000199452">
    <property type="component" value="Unassembled WGS sequence"/>
</dbReference>
<dbReference type="PIRSF" id="PIRSF004762">
    <property type="entry name" value="CHP00423"/>
    <property type="match status" value="1"/>
</dbReference>
<feature type="binding site" evidence="6">
    <location>
        <position position="70"/>
    </location>
    <ligand>
        <name>[4Fe-4S] cluster</name>
        <dbReference type="ChEBI" id="CHEBI:49883"/>
        <note>4Fe-4S-S-AdoMet</note>
    </ligand>
</feature>
<evidence type="ECO:0000259" key="8">
    <source>
        <dbReference type="PROSITE" id="PS51918"/>
    </source>
</evidence>
<dbReference type="OrthoDB" id="9802027at2"/>
<accession>A0A1G6LZH0</accession>
<evidence type="ECO:0000256" key="5">
    <source>
        <dbReference type="ARBA" id="ARBA00023014"/>
    </source>
</evidence>
<sequence length="381" mass="42798">MSLDNIYQKAYSLEFLTAAEGMILLTTAPLSELMGLAHLIRLKKAHNYVTWQIDRKINITNICISGCKFCDSYSEPQSSMAYITTLEEYIEKVEELLKYGGEQLVLQSGLNPELGIEFYKSLFSELKDIFPRLKIHALGSPEIGFLAKMENLTYKQVLEQLVESGLDSLPGHGGEILCERVRLDLSPTRLDSSEWWAVMAEAHALRIGTSASIVFSQMESPHEQIEHLVKIRDLQSKKPLGAPGFEEFIPLVSGARLQTMPLAGQNLLQMPPEDYIRSVAISRIMLSNITNIQASYLSVGKEVAQACLHAGANDFGSIMLDDNPNIAGVKRMDAYDIQKAIADAGFEPKLRNRKYELLELPDCEFSRIMRFEELRTSPYNI</sequence>
<feature type="binding site" evidence="7">
    <location>
        <position position="175"/>
    </location>
    <ligand>
        <name>S-adenosyl-L-methionine</name>
        <dbReference type="ChEBI" id="CHEBI:59789"/>
    </ligand>
</feature>
<dbReference type="InterPro" id="IPR045567">
    <property type="entry name" value="CofH/MnqC-like_C"/>
</dbReference>
<keyword evidence="10" id="KW-1185">Reference proteome</keyword>
<gene>
    <name evidence="9" type="ORF">SAMN05216323_103335</name>
</gene>
<dbReference type="Pfam" id="PF19288">
    <property type="entry name" value="CofH_C"/>
    <property type="match status" value="1"/>
</dbReference>
<keyword evidence="2 6" id="KW-0949">S-adenosyl-L-methionine</keyword>
<dbReference type="InterPro" id="IPR058240">
    <property type="entry name" value="rSAM_sf"/>
</dbReference>
<proteinExistence type="predicted"/>
<evidence type="ECO:0000256" key="7">
    <source>
        <dbReference type="PIRSR" id="PIRSR004762-2"/>
    </source>
</evidence>
<dbReference type="CDD" id="cd01335">
    <property type="entry name" value="Radical_SAM"/>
    <property type="match status" value="1"/>
</dbReference>
<reference evidence="9 10" key="1">
    <citation type="submission" date="2016-09" db="EMBL/GenBank/DDBJ databases">
        <authorList>
            <person name="Capua I."/>
            <person name="De Benedictis P."/>
            <person name="Joannis T."/>
            <person name="Lombin L.H."/>
            <person name="Cattoli G."/>
        </authorList>
    </citation>
    <scope>NUCLEOTIDE SEQUENCE [LARGE SCALE GENOMIC DNA]</scope>
    <source>
        <strain evidence="9 10">A7P-90m</strain>
    </source>
</reference>
<keyword evidence="1 6" id="KW-0004">4Fe-4S</keyword>
<dbReference type="SFLD" id="SFLDG01064">
    <property type="entry name" value="F420__menaquinone_cofactor_bio"/>
    <property type="match status" value="1"/>
</dbReference>
<evidence type="ECO:0000256" key="6">
    <source>
        <dbReference type="PIRSR" id="PIRSR004762-1"/>
    </source>
</evidence>
<dbReference type="PANTHER" id="PTHR43076:SF1">
    <property type="entry name" value="LIPOYL SYNTHASE 2"/>
    <property type="match status" value="1"/>
</dbReference>
<dbReference type="InterPro" id="IPR007197">
    <property type="entry name" value="rSAM"/>
</dbReference>
<dbReference type="GO" id="GO:0044689">
    <property type="term" value="F:7,8-didemethyl-8-hydroxy-5-deazariboflavin synthase activity"/>
    <property type="evidence" value="ECO:0007669"/>
    <property type="project" value="TreeGrafter"/>
</dbReference>
<keyword evidence="5 6" id="KW-0411">Iron-sulfur</keyword>
<dbReference type="STRING" id="1640674.SAMN05216323_103335"/>